<evidence type="ECO:0000256" key="5">
    <source>
        <dbReference type="ARBA" id="ARBA00022801"/>
    </source>
</evidence>
<evidence type="ECO:0000313" key="11">
    <source>
        <dbReference type="Proteomes" id="UP000257136"/>
    </source>
</evidence>
<sequence length="465" mass="51083">MKNLVILMSIFFCINNYSQTQQPFPANKTYGNGLMPTVKNSQDALNNYNTWKFNFLENCTNGRYRVKFDNPTETVSEGIGYGMLLTVYAGDKALFDGLWQYYKDNVNGNGLMNWKINGCSGKKGDNGATDADLDVAFALIVADYQWSSTGTINYKANAKTLIASIKANEVEANTFVLKPGDAFGGSSLTNPSYFSPAYYRAFGVFTNDVSFWNSVATKAYTVINNNLTQNNAVGGLVSDWCEASGNYSSQASGYANQGKFYSYDAARTPWRITMDYVWYGNADAKAYAKKSSDFVRVTLGGSANIKSGYNQNGTVTEPWHNATFVGPFACAAMAGENQAHLDTSYNDLKGLGEPKSYFNQTLKTLTLFLLTGNFYLPPTATLAREDFNIENSSISLYPNPSSDKFTVSAPENSIIMVFSPLGNIVSKQKTISKTTEINLGNHSSGLYLIKITNDTKSVIKKVILK</sequence>
<dbReference type="InterPro" id="IPR008928">
    <property type="entry name" value="6-hairpin_glycosidase_sf"/>
</dbReference>
<evidence type="ECO:0000256" key="2">
    <source>
        <dbReference type="ARBA" id="ARBA00009209"/>
    </source>
</evidence>
<evidence type="ECO:0000256" key="1">
    <source>
        <dbReference type="ARBA" id="ARBA00000966"/>
    </source>
</evidence>
<comment type="caution">
    <text evidence="10">The sequence shown here is derived from an EMBL/GenBank/DDBJ whole genome shotgun (WGS) entry which is preliminary data.</text>
</comment>
<accession>A0A3E0EMH6</accession>
<dbReference type="SUPFAM" id="SSF48208">
    <property type="entry name" value="Six-hairpin glycosidases"/>
    <property type="match status" value="1"/>
</dbReference>
<dbReference type="InterPro" id="IPR012341">
    <property type="entry name" value="6hp_glycosidase-like_sf"/>
</dbReference>
<evidence type="ECO:0000256" key="4">
    <source>
        <dbReference type="ARBA" id="ARBA00022729"/>
    </source>
</evidence>
<comment type="catalytic activity">
    <reaction evidence="1">
        <text>Endohydrolysis of (1-&gt;4)-beta-D-glucosidic linkages in cellulose, lichenin and cereal beta-D-glucans.</text>
        <dbReference type="EC" id="3.2.1.4"/>
    </reaction>
</comment>
<keyword evidence="7" id="KW-0326">Glycosidase</keyword>
<evidence type="ECO:0000256" key="7">
    <source>
        <dbReference type="ARBA" id="ARBA00023295"/>
    </source>
</evidence>
<dbReference type="GO" id="GO:0030245">
    <property type="term" value="P:cellulose catabolic process"/>
    <property type="evidence" value="ECO:0007669"/>
    <property type="project" value="UniProtKB-KW"/>
</dbReference>
<dbReference type="GO" id="GO:0008810">
    <property type="term" value="F:cellulase activity"/>
    <property type="evidence" value="ECO:0007669"/>
    <property type="project" value="UniProtKB-EC"/>
</dbReference>
<evidence type="ECO:0000256" key="8">
    <source>
        <dbReference type="ARBA" id="ARBA00023326"/>
    </source>
</evidence>
<keyword evidence="4" id="KW-0732">Signal</keyword>
<comment type="similarity">
    <text evidence="2">Belongs to the glycosyl hydrolase 8 (cellulase D) family.</text>
</comment>
<dbReference type="AlphaFoldDB" id="A0A3E0EMH6"/>
<name>A0A3E0EMH6_9FLAO</name>
<evidence type="ECO:0000256" key="3">
    <source>
        <dbReference type="ARBA" id="ARBA00012601"/>
    </source>
</evidence>
<gene>
    <name evidence="10" type="ORF">C8P67_10574</name>
</gene>
<dbReference type="Proteomes" id="UP000257136">
    <property type="component" value="Unassembled WGS sequence"/>
</dbReference>
<dbReference type="Pfam" id="PF18962">
    <property type="entry name" value="Por_Secre_tail"/>
    <property type="match status" value="1"/>
</dbReference>
<organism evidence="10 11">
    <name type="scientific">Flavobacterium aquicola</name>
    <dbReference type="NCBI Taxonomy" id="1682742"/>
    <lineage>
        <taxon>Bacteria</taxon>
        <taxon>Pseudomonadati</taxon>
        <taxon>Bacteroidota</taxon>
        <taxon>Flavobacteriia</taxon>
        <taxon>Flavobacteriales</taxon>
        <taxon>Flavobacteriaceae</taxon>
        <taxon>Flavobacterium</taxon>
    </lineage>
</organism>
<proteinExistence type="inferred from homology"/>
<dbReference type="RefSeq" id="WP_115812938.1">
    <property type="nucleotide sequence ID" value="NZ_QUNI01000005.1"/>
</dbReference>
<keyword evidence="11" id="KW-1185">Reference proteome</keyword>
<dbReference type="Gene3D" id="1.50.10.10">
    <property type="match status" value="1"/>
</dbReference>
<dbReference type="InterPro" id="IPR002037">
    <property type="entry name" value="Glyco_hydro_8"/>
</dbReference>
<reference evidence="10 11" key="1">
    <citation type="submission" date="2018-08" db="EMBL/GenBank/DDBJ databases">
        <title>Genomic Encyclopedia of Archaeal and Bacterial Type Strains, Phase II (KMG-II): from individual species to whole genera.</title>
        <authorList>
            <person name="Goeker M."/>
        </authorList>
    </citation>
    <scope>NUCLEOTIDE SEQUENCE [LARGE SCALE GENOMIC DNA]</scope>
    <source>
        <strain evidence="10 11">DSM 100880</strain>
    </source>
</reference>
<keyword evidence="8" id="KW-0624">Polysaccharide degradation</keyword>
<feature type="domain" description="Secretion system C-terminal sorting" evidence="9">
    <location>
        <begin position="396"/>
        <end position="463"/>
    </location>
</feature>
<evidence type="ECO:0000256" key="6">
    <source>
        <dbReference type="ARBA" id="ARBA00023001"/>
    </source>
</evidence>
<dbReference type="EC" id="3.2.1.4" evidence="3"/>
<dbReference type="Pfam" id="PF01270">
    <property type="entry name" value="Glyco_hydro_8"/>
    <property type="match status" value="1"/>
</dbReference>
<dbReference type="EMBL" id="QUNI01000005">
    <property type="protein sequence ID" value="REG98913.1"/>
    <property type="molecule type" value="Genomic_DNA"/>
</dbReference>
<protein>
    <recommendedName>
        <fullName evidence="3">cellulase</fullName>
        <ecNumber evidence="3">3.2.1.4</ecNumber>
    </recommendedName>
</protein>
<dbReference type="InterPro" id="IPR026444">
    <property type="entry name" value="Secre_tail"/>
</dbReference>
<keyword evidence="5" id="KW-0378">Hydrolase</keyword>
<dbReference type="PRINTS" id="PR00735">
    <property type="entry name" value="GLHYDRLASE8"/>
</dbReference>
<dbReference type="NCBIfam" id="TIGR04183">
    <property type="entry name" value="Por_Secre_tail"/>
    <property type="match status" value="1"/>
</dbReference>
<keyword evidence="8" id="KW-0119">Carbohydrate metabolism</keyword>
<keyword evidence="6" id="KW-0136">Cellulose degradation</keyword>
<evidence type="ECO:0000259" key="9">
    <source>
        <dbReference type="Pfam" id="PF18962"/>
    </source>
</evidence>
<evidence type="ECO:0000313" key="10">
    <source>
        <dbReference type="EMBL" id="REG98913.1"/>
    </source>
</evidence>
<dbReference type="OrthoDB" id="9803461at2"/>